<name>A0A3M8WS12_9ACTN</name>
<dbReference type="Pfam" id="PF00106">
    <property type="entry name" value="adh_short"/>
    <property type="match status" value="1"/>
</dbReference>
<dbReference type="PRINTS" id="PR00080">
    <property type="entry name" value="SDRFAMILY"/>
</dbReference>
<dbReference type="EMBL" id="RIBZ01000098">
    <property type="protein sequence ID" value="RNG32938.1"/>
    <property type="molecule type" value="Genomic_DNA"/>
</dbReference>
<reference evidence="5 6" key="1">
    <citation type="submission" date="2018-11" db="EMBL/GenBank/DDBJ databases">
        <title>The Potential of Streptomyces as Biocontrol Agents against the Tomato grey mould, Botrytis cinerea (Gray mold) Frontiers in Microbiology.</title>
        <authorList>
            <person name="Li D."/>
        </authorList>
    </citation>
    <scope>NUCLEOTIDE SEQUENCE [LARGE SCALE GENOMIC DNA]</scope>
    <source>
        <strain evidence="5 6">NEAU-LD23</strain>
    </source>
</reference>
<dbReference type="InterPro" id="IPR002347">
    <property type="entry name" value="SDR_fam"/>
</dbReference>
<keyword evidence="2" id="KW-0560">Oxidoreductase</keyword>
<dbReference type="Gene3D" id="3.40.50.720">
    <property type="entry name" value="NAD(P)-binding Rossmann-like Domain"/>
    <property type="match status" value="1"/>
</dbReference>
<accession>A0A3M8WS12</accession>
<evidence type="ECO:0000313" key="5">
    <source>
        <dbReference type="EMBL" id="RNG32938.1"/>
    </source>
</evidence>
<gene>
    <name evidence="5" type="ORF">EEJ42_07800</name>
</gene>
<evidence type="ECO:0000256" key="2">
    <source>
        <dbReference type="ARBA" id="ARBA00023002"/>
    </source>
</evidence>
<proteinExistence type="inferred from homology"/>
<evidence type="ECO:0000313" key="6">
    <source>
        <dbReference type="Proteomes" id="UP000275401"/>
    </source>
</evidence>
<comment type="similarity">
    <text evidence="1 4">Belongs to the short-chain dehydrogenases/reductases (SDR) family.</text>
</comment>
<dbReference type="PROSITE" id="PS00061">
    <property type="entry name" value="ADH_SHORT"/>
    <property type="match status" value="1"/>
</dbReference>
<dbReference type="GO" id="GO:0016491">
    <property type="term" value="F:oxidoreductase activity"/>
    <property type="evidence" value="ECO:0007669"/>
    <property type="project" value="UniProtKB-KW"/>
</dbReference>
<dbReference type="InterPro" id="IPR020904">
    <property type="entry name" value="Sc_DH/Rdtase_CS"/>
</dbReference>
<organism evidence="5 6">
    <name type="scientific">Streptomyces botrytidirepellens</name>
    <dbReference type="NCBI Taxonomy" id="2486417"/>
    <lineage>
        <taxon>Bacteria</taxon>
        <taxon>Bacillati</taxon>
        <taxon>Actinomycetota</taxon>
        <taxon>Actinomycetes</taxon>
        <taxon>Kitasatosporales</taxon>
        <taxon>Streptomycetaceae</taxon>
        <taxon>Streptomyces</taxon>
    </lineage>
</organism>
<dbReference type="FunFam" id="3.40.50.720:FF:000084">
    <property type="entry name" value="Short-chain dehydrogenase reductase"/>
    <property type="match status" value="1"/>
</dbReference>
<evidence type="ECO:0000256" key="4">
    <source>
        <dbReference type="RuleBase" id="RU000363"/>
    </source>
</evidence>
<dbReference type="AlphaFoldDB" id="A0A3M8WS12"/>
<protein>
    <submittedName>
        <fullName evidence="5">NAD(P)-dependent oxidoreductase</fullName>
    </submittedName>
</protein>
<dbReference type="SUPFAM" id="SSF51735">
    <property type="entry name" value="NAD(P)-binding Rossmann-fold domains"/>
    <property type="match status" value="1"/>
</dbReference>
<comment type="caution">
    <text evidence="5">The sequence shown here is derived from an EMBL/GenBank/DDBJ whole genome shotgun (WGS) entry which is preliminary data.</text>
</comment>
<sequence>MSGLMRDKVVLVTGAARGQGREHAVRMAGEGADVIAIDLCATLPGVAYRSSASTELEETVTLAEEKGRRAVPVVADVRDFAGLRAEVDRAVETLGRLDAVVANAGICIPRAWDEVTEEIFRDTMDINVRGTWNTVMATAPHLVTAGGGSIVLMSSSAGLKVQPFMIPYTTSKFAVRGMAKAFAAELARFGIRVNSVHPTGVDTAMGSRAMLAQVAKASMADPRLRGMLVNMQPVDGITPEDVTNAVLFLVSDASRHVTAHAMAVDAGVSEF</sequence>
<dbReference type="NCBIfam" id="TIGR03971">
    <property type="entry name" value="SDR_subfam_1"/>
    <property type="match status" value="1"/>
</dbReference>
<dbReference type="CDD" id="cd05233">
    <property type="entry name" value="SDR_c"/>
    <property type="match status" value="1"/>
</dbReference>
<dbReference type="PANTHER" id="PTHR24321:SF8">
    <property type="entry name" value="ESTRADIOL 17-BETA-DEHYDROGENASE 8-RELATED"/>
    <property type="match status" value="1"/>
</dbReference>
<evidence type="ECO:0000256" key="3">
    <source>
        <dbReference type="ARBA" id="ARBA00023027"/>
    </source>
</evidence>
<dbReference type="PANTHER" id="PTHR24321">
    <property type="entry name" value="DEHYDROGENASES, SHORT CHAIN"/>
    <property type="match status" value="1"/>
</dbReference>
<keyword evidence="3" id="KW-0520">NAD</keyword>
<dbReference type="Proteomes" id="UP000275401">
    <property type="component" value="Unassembled WGS sequence"/>
</dbReference>
<keyword evidence="6" id="KW-1185">Reference proteome</keyword>
<dbReference type="PRINTS" id="PR00081">
    <property type="entry name" value="GDHRDH"/>
</dbReference>
<dbReference type="InterPro" id="IPR023985">
    <property type="entry name" value="SDR_subfam_1"/>
</dbReference>
<dbReference type="InterPro" id="IPR036291">
    <property type="entry name" value="NAD(P)-bd_dom_sf"/>
</dbReference>
<evidence type="ECO:0000256" key="1">
    <source>
        <dbReference type="ARBA" id="ARBA00006484"/>
    </source>
</evidence>